<proteinExistence type="predicted"/>
<comment type="caution">
    <text evidence="1">The sequence shown here is derived from an EMBL/GenBank/DDBJ whole genome shotgun (WGS) entry which is preliminary data.</text>
</comment>
<evidence type="ECO:0000313" key="1">
    <source>
        <dbReference type="EMBL" id="MCT7970361.1"/>
    </source>
</evidence>
<sequence length="45" mass="4894">MSNQQPQITCHSEGFEFEAAPTPQTEIPNAYLLPIGIPPKLLSAL</sequence>
<evidence type="ECO:0000313" key="2">
    <source>
        <dbReference type="Proteomes" id="UP001525890"/>
    </source>
</evidence>
<dbReference type="EMBL" id="JAMXFF010000093">
    <property type="protein sequence ID" value="MCT7970361.1"/>
    <property type="molecule type" value="Genomic_DNA"/>
</dbReference>
<organism evidence="1 2">
    <name type="scientific">Laspinema palackyanum D2a</name>
    <dbReference type="NCBI Taxonomy" id="2953684"/>
    <lineage>
        <taxon>Bacteria</taxon>
        <taxon>Bacillati</taxon>
        <taxon>Cyanobacteriota</taxon>
        <taxon>Cyanophyceae</taxon>
        <taxon>Oscillatoriophycideae</taxon>
        <taxon>Oscillatoriales</taxon>
        <taxon>Laspinemataceae</taxon>
        <taxon>Laspinema</taxon>
        <taxon>Laspinema palackyanum</taxon>
    </lineage>
</organism>
<protein>
    <submittedName>
        <fullName evidence="1">Uncharacterized protein</fullName>
    </submittedName>
</protein>
<keyword evidence="2" id="KW-1185">Reference proteome</keyword>
<name>A0ABT2N033_9CYAN</name>
<dbReference type="Proteomes" id="UP001525890">
    <property type="component" value="Unassembled WGS sequence"/>
</dbReference>
<reference evidence="1 2" key="1">
    <citation type="journal article" date="2022" name="Front. Microbiol.">
        <title>High genomic differentiation and limited gene flow indicate recent cryptic speciation within the genus Laspinema (cyanobacteria).</title>
        <authorList>
            <person name="Stanojkovic A."/>
            <person name="Skoupy S."/>
            <person name="Skaloud P."/>
            <person name="Dvorak P."/>
        </authorList>
    </citation>
    <scope>NUCLEOTIDE SEQUENCE [LARGE SCALE GENOMIC DNA]</scope>
    <source>
        <strain evidence="1 2">D2a</strain>
    </source>
</reference>
<gene>
    <name evidence="1" type="ORF">NG799_29025</name>
</gene>
<dbReference type="RefSeq" id="WP_368009777.1">
    <property type="nucleotide sequence ID" value="NZ_JAMXFF010000093.1"/>
</dbReference>
<accession>A0ABT2N033</accession>